<evidence type="ECO:0000313" key="5">
    <source>
        <dbReference type="EMBL" id="MFC3678979.1"/>
    </source>
</evidence>
<evidence type="ECO:0000256" key="2">
    <source>
        <dbReference type="ARBA" id="ARBA00022801"/>
    </source>
</evidence>
<reference evidence="6" key="1">
    <citation type="journal article" date="2019" name="Int. J. Syst. Evol. Microbiol.">
        <title>The Global Catalogue of Microorganisms (GCM) 10K type strain sequencing project: providing services to taxonomists for standard genome sequencing and annotation.</title>
        <authorList>
            <consortium name="The Broad Institute Genomics Platform"/>
            <consortium name="The Broad Institute Genome Sequencing Center for Infectious Disease"/>
            <person name="Wu L."/>
            <person name="Ma J."/>
        </authorList>
    </citation>
    <scope>NUCLEOTIDE SEQUENCE [LARGE SCALE GENOMIC DNA]</scope>
    <source>
        <strain evidence="6">KCTC 42424</strain>
    </source>
</reference>
<keyword evidence="2" id="KW-0378">Hydrolase</keyword>
<dbReference type="PANTHER" id="PTHR10161:SF14">
    <property type="entry name" value="TARTRATE-RESISTANT ACID PHOSPHATASE TYPE 5"/>
    <property type="match status" value="1"/>
</dbReference>
<evidence type="ECO:0000313" key="6">
    <source>
        <dbReference type="Proteomes" id="UP001595722"/>
    </source>
</evidence>
<comment type="caution">
    <text evidence="5">The sequence shown here is derived from an EMBL/GenBank/DDBJ whole genome shotgun (WGS) entry which is preliminary data.</text>
</comment>
<feature type="domain" description="Calcineurin-like phosphoesterase" evidence="4">
    <location>
        <begin position="41"/>
        <end position="266"/>
    </location>
</feature>
<dbReference type="SUPFAM" id="SSF56300">
    <property type="entry name" value="Metallo-dependent phosphatases"/>
    <property type="match status" value="1"/>
</dbReference>
<name>A0ABV7VP46_9GAMM</name>
<feature type="chain" id="PRO_5045495253" evidence="3">
    <location>
        <begin position="22"/>
        <end position="346"/>
    </location>
</feature>
<evidence type="ECO:0000256" key="1">
    <source>
        <dbReference type="ARBA" id="ARBA00022729"/>
    </source>
</evidence>
<evidence type="ECO:0000256" key="3">
    <source>
        <dbReference type="SAM" id="SignalP"/>
    </source>
</evidence>
<dbReference type="PANTHER" id="PTHR10161">
    <property type="entry name" value="TARTRATE-RESISTANT ACID PHOSPHATASE TYPE 5"/>
    <property type="match status" value="1"/>
</dbReference>
<organism evidence="5 6">
    <name type="scientific">Bacterioplanoides pacificum</name>
    <dbReference type="NCBI Taxonomy" id="1171596"/>
    <lineage>
        <taxon>Bacteria</taxon>
        <taxon>Pseudomonadati</taxon>
        <taxon>Pseudomonadota</taxon>
        <taxon>Gammaproteobacteria</taxon>
        <taxon>Oceanospirillales</taxon>
        <taxon>Oceanospirillaceae</taxon>
        <taxon>Bacterioplanoides</taxon>
    </lineage>
</organism>
<feature type="signal peptide" evidence="3">
    <location>
        <begin position="1"/>
        <end position="21"/>
    </location>
</feature>
<proteinExistence type="predicted"/>
<dbReference type="Gene3D" id="3.60.21.10">
    <property type="match status" value="1"/>
</dbReference>
<dbReference type="InterPro" id="IPR029052">
    <property type="entry name" value="Metallo-depent_PP-like"/>
</dbReference>
<dbReference type="Proteomes" id="UP001595722">
    <property type="component" value="Unassembled WGS sequence"/>
</dbReference>
<dbReference type="InterPro" id="IPR051558">
    <property type="entry name" value="Metallophosphoesterase_PAP"/>
</dbReference>
<sequence>MNKAILASILASAAISGNAVAMSNTPDPAPEPTAAPGKVVRFIAVGDTGTGEDGQYKVAAVIKDICASRGCDFAIGLGDNIYEAGADSTSDIQFETKFEDPYAELDFPFYMALGNHDNSWLIGGDGLDNDKGDVQVAYHYKNDRKSDKWHMPARYYTFTAPANDINPLAEFYALDSNPLAAVADADPEYWQFPYREKQANWFNLAIQYSTAPWKIAFAHHPYLSNGKHGNAGMYDGFPGAGVIYRNFLKDNVCDRVDLLIAGHDHEMQWLKPTDSCGKTGHMVSGAGAKTRELKDRERNDAYWQADGVLGFFYIELEGDELRGTAYTVDKVSGEYQAAFSQTLQRQ</sequence>
<protein>
    <submittedName>
        <fullName evidence="5">Metallophosphoesterase</fullName>
    </submittedName>
</protein>
<dbReference type="RefSeq" id="WP_376864563.1">
    <property type="nucleotide sequence ID" value="NZ_JBHRYB010000001.1"/>
</dbReference>
<keyword evidence="6" id="KW-1185">Reference proteome</keyword>
<dbReference type="Pfam" id="PF00149">
    <property type="entry name" value="Metallophos"/>
    <property type="match status" value="1"/>
</dbReference>
<evidence type="ECO:0000259" key="4">
    <source>
        <dbReference type="Pfam" id="PF00149"/>
    </source>
</evidence>
<gene>
    <name evidence="5" type="ORF">ACFOMG_02475</name>
</gene>
<accession>A0ABV7VP46</accession>
<keyword evidence="1 3" id="KW-0732">Signal</keyword>
<dbReference type="InterPro" id="IPR004843">
    <property type="entry name" value="Calcineurin-like_PHP"/>
</dbReference>
<dbReference type="EMBL" id="JBHRYB010000001">
    <property type="protein sequence ID" value="MFC3678979.1"/>
    <property type="molecule type" value="Genomic_DNA"/>
</dbReference>